<evidence type="ECO:0000313" key="3">
    <source>
        <dbReference type="Proteomes" id="UP001233999"/>
    </source>
</evidence>
<protein>
    <submittedName>
        <fullName evidence="2">Uncharacterized protein</fullName>
    </submittedName>
</protein>
<feature type="transmembrane region" description="Helical" evidence="1">
    <location>
        <begin position="173"/>
        <end position="196"/>
    </location>
</feature>
<gene>
    <name evidence="2" type="ORF">L9F63_006041</name>
</gene>
<keyword evidence="3" id="KW-1185">Reference proteome</keyword>
<feature type="non-terminal residue" evidence="2">
    <location>
        <position position="232"/>
    </location>
</feature>
<proteinExistence type="predicted"/>
<dbReference type="Proteomes" id="UP001233999">
    <property type="component" value="Unassembled WGS sequence"/>
</dbReference>
<organism evidence="2 3">
    <name type="scientific">Diploptera punctata</name>
    <name type="common">Pacific beetle cockroach</name>
    <dbReference type="NCBI Taxonomy" id="6984"/>
    <lineage>
        <taxon>Eukaryota</taxon>
        <taxon>Metazoa</taxon>
        <taxon>Ecdysozoa</taxon>
        <taxon>Arthropoda</taxon>
        <taxon>Hexapoda</taxon>
        <taxon>Insecta</taxon>
        <taxon>Pterygota</taxon>
        <taxon>Neoptera</taxon>
        <taxon>Polyneoptera</taxon>
        <taxon>Dictyoptera</taxon>
        <taxon>Blattodea</taxon>
        <taxon>Blaberoidea</taxon>
        <taxon>Blaberidae</taxon>
        <taxon>Diplopterinae</taxon>
        <taxon>Diploptera</taxon>
    </lineage>
</organism>
<keyword evidence="1" id="KW-0812">Transmembrane</keyword>
<dbReference type="AlphaFoldDB" id="A0AAD8E5A8"/>
<keyword evidence="1" id="KW-0472">Membrane</keyword>
<reference evidence="2" key="1">
    <citation type="journal article" date="2023" name="IScience">
        <title>Live-bearing cockroach genome reveals convergent evolutionary mechanisms linked to viviparity in insects and beyond.</title>
        <authorList>
            <person name="Fouks B."/>
            <person name="Harrison M.C."/>
            <person name="Mikhailova A.A."/>
            <person name="Marchal E."/>
            <person name="English S."/>
            <person name="Carruthers M."/>
            <person name="Jennings E.C."/>
            <person name="Chiamaka E.L."/>
            <person name="Frigard R.A."/>
            <person name="Pippel M."/>
            <person name="Attardo G.M."/>
            <person name="Benoit J.B."/>
            <person name="Bornberg-Bauer E."/>
            <person name="Tobe S.S."/>
        </authorList>
    </citation>
    <scope>NUCLEOTIDE SEQUENCE</scope>
    <source>
        <strain evidence="2">Stay&amp;Tobe</strain>
    </source>
</reference>
<sequence length="232" mass="25582">EPSLFYSLDIVAHPFTQPPSQRATEHNPHRSRMVIVKHNFTTTTTTTTTSTSTEESDLVNNTVTPLDIGGLVDDMGTEHMGGGSKKKALQEFVSNLSTSTTTSSTSSAAVFNTTLIDSTTKPTTIFISTSTTVPPPTSTQRPKYSSSWLQPRWPFADPSSYFQWTGYNGRDSLLLPLILGAALFILLLTICICYSIRRRRQKKLRRQTIGKISTDLQCGDKTTLLPDGSEEE</sequence>
<dbReference type="EMBL" id="JASPKZ010009364">
    <property type="protein sequence ID" value="KAJ9577361.1"/>
    <property type="molecule type" value="Genomic_DNA"/>
</dbReference>
<accession>A0AAD8E5A8</accession>
<evidence type="ECO:0000313" key="2">
    <source>
        <dbReference type="EMBL" id="KAJ9577361.1"/>
    </source>
</evidence>
<name>A0AAD8E5A8_DIPPU</name>
<reference evidence="2" key="2">
    <citation type="submission" date="2023-05" db="EMBL/GenBank/DDBJ databases">
        <authorList>
            <person name="Fouks B."/>
        </authorList>
    </citation>
    <scope>NUCLEOTIDE SEQUENCE</scope>
    <source>
        <strain evidence="2">Stay&amp;Tobe</strain>
        <tissue evidence="2">Testes</tissue>
    </source>
</reference>
<evidence type="ECO:0000256" key="1">
    <source>
        <dbReference type="SAM" id="Phobius"/>
    </source>
</evidence>
<keyword evidence="1" id="KW-1133">Transmembrane helix</keyword>
<comment type="caution">
    <text evidence="2">The sequence shown here is derived from an EMBL/GenBank/DDBJ whole genome shotgun (WGS) entry which is preliminary data.</text>
</comment>